<evidence type="ECO:0000256" key="3">
    <source>
        <dbReference type="ARBA" id="ARBA00007707"/>
    </source>
</evidence>
<reference evidence="12" key="1">
    <citation type="submission" date="2018-05" db="EMBL/GenBank/DDBJ databases">
        <authorList>
            <person name="Lanie J.A."/>
            <person name="Ng W.-L."/>
            <person name="Kazmierczak K.M."/>
            <person name="Andrzejewski T.M."/>
            <person name="Davidsen T.M."/>
            <person name="Wayne K.J."/>
            <person name="Tettelin H."/>
            <person name="Glass J.I."/>
            <person name="Rusch D."/>
            <person name="Podicherti R."/>
            <person name="Tsui H.-C.T."/>
            <person name="Winkler M.E."/>
        </authorList>
    </citation>
    <scope>NUCLEOTIDE SEQUENCE</scope>
</reference>
<comment type="pathway">
    <text evidence="2">Nucleotide-sugar biosynthesis; UDP-N-acetyl-alpha-D-glucosamine biosynthesis; UDP-N-acetyl-alpha-D-glucosamine from N-acetyl-alpha-D-glucosamine 1-phosphate: step 1/1.</text>
</comment>
<dbReference type="GO" id="GO:0003977">
    <property type="term" value="F:UDP-N-acetylglucosamine diphosphorylase activity"/>
    <property type="evidence" value="ECO:0007669"/>
    <property type="project" value="UniProtKB-EC"/>
</dbReference>
<comment type="pathway">
    <text evidence="1">Nucleotide-sugar biosynthesis; UDP-N-acetyl-alpha-D-glucosamine biosynthesis; N-acetyl-alpha-D-glucosamine 1-phosphate from alpha-D-glucosamine 6-phosphate (route II): step 2/2.</text>
</comment>
<dbReference type="InterPro" id="IPR029044">
    <property type="entry name" value="Nucleotide-diphossugar_trans"/>
</dbReference>
<sequence length="349" mass="38945">MKAVILAANPSNRLSPFIERRSKPMLPIAGRKILDYTLRALKKAGIREIMLVVNHQQEGIRSHFQSGDFLKLNLHYVVQESPRGIGNALWSCRDWLEEEPFLLVYGDVLCTGNPFIPLLDAFSESGQDMALITLPASSGEFGNVYLDPEMRISRLVEKPLGDQANYVFAGMFVLQRPFIALLERHRQSMSHAFEDLIEDSVLKACLWEEGWMDIIYPWHILEANRMMMLDWNQTRIDKTVILKGPVQMDGPVVIEAGVTIESGSVLKGPCYIGRDSYIGNNVLIRENTFLGAGSMVGYGCELKNSMAFGSNDIGRLSFIGDSVLGAETRLGPGLTTVNHLPDFSPVHCK</sequence>
<dbReference type="InterPro" id="IPR011004">
    <property type="entry name" value="Trimer_LpxA-like_sf"/>
</dbReference>
<comment type="similarity">
    <text evidence="4">In the N-terminal section; belongs to the N-acetylglucosamine-1-phosphate uridyltransferase family.</text>
</comment>
<dbReference type="PANTHER" id="PTHR43584:SF8">
    <property type="entry name" value="N-ACETYLMURAMATE ALPHA-1-PHOSPHATE URIDYLYLTRANSFERASE"/>
    <property type="match status" value="1"/>
</dbReference>
<evidence type="ECO:0000313" key="12">
    <source>
        <dbReference type="EMBL" id="SVC61696.1"/>
    </source>
</evidence>
<evidence type="ECO:0000256" key="10">
    <source>
        <dbReference type="ARBA" id="ARBA00048493"/>
    </source>
</evidence>
<comment type="catalytic activity">
    <reaction evidence="10">
        <text>N-acetyl-alpha-D-glucosamine 1-phosphate + UTP + H(+) = UDP-N-acetyl-alpha-D-glucosamine + diphosphate</text>
        <dbReference type="Rhea" id="RHEA:13509"/>
        <dbReference type="ChEBI" id="CHEBI:15378"/>
        <dbReference type="ChEBI" id="CHEBI:33019"/>
        <dbReference type="ChEBI" id="CHEBI:46398"/>
        <dbReference type="ChEBI" id="CHEBI:57705"/>
        <dbReference type="ChEBI" id="CHEBI:57776"/>
        <dbReference type="EC" id="2.7.7.23"/>
    </reaction>
</comment>
<evidence type="ECO:0000259" key="11">
    <source>
        <dbReference type="Pfam" id="PF00483"/>
    </source>
</evidence>
<keyword evidence="8" id="KW-0012">Acyltransferase</keyword>
<comment type="similarity">
    <text evidence="3">In the C-terminal section; belongs to the transferase hexapeptide repeat family.</text>
</comment>
<keyword evidence="5" id="KW-0808">Transferase</keyword>
<evidence type="ECO:0000256" key="8">
    <source>
        <dbReference type="ARBA" id="ARBA00023315"/>
    </source>
</evidence>
<dbReference type="Pfam" id="PF00132">
    <property type="entry name" value="Hexapep"/>
    <property type="match status" value="1"/>
</dbReference>
<dbReference type="Pfam" id="PF00483">
    <property type="entry name" value="NTP_transferase"/>
    <property type="match status" value="1"/>
</dbReference>
<organism evidence="12">
    <name type="scientific">marine metagenome</name>
    <dbReference type="NCBI Taxonomy" id="408172"/>
    <lineage>
        <taxon>unclassified sequences</taxon>
        <taxon>metagenomes</taxon>
        <taxon>ecological metagenomes</taxon>
    </lineage>
</organism>
<dbReference type="PANTHER" id="PTHR43584">
    <property type="entry name" value="NUCLEOTIDYL TRANSFERASE"/>
    <property type="match status" value="1"/>
</dbReference>
<dbReference type="SUPFAM" id="SSF51161">
    <property type="entry name" value="Trimeric LpxA-like enzymes"/>
    <property type="match status" value="1"/>
</dbReference>
<evidence type="ECO:0000256" key="7">
    <source>
        <dbReference type="ARBA" id="ARBA00023268"/>
    </source>
</evidence>
<dbReference type="Gene3D" id="2.160.10.10">
    <property type="entry name" value="Hexapeptide repeat proteins"/>
    <property type="match status" value="1"/>
</dbReference>
<evidence type="ECO:0000256" key="9">
    <source>
        <dbReference type="ARBA" id="ARBA00048247"/>
    </source>
</evidence>
<dbReference type="Gene3D" id="3.90.550.10">
    <property type="entry name" value="Spore Coat Polysaccharide Biosynthesis Protein SpsA, Chain A"/>
    <property type="match status" value="1"/>
</dbReference>
<dbReference type="CDD" id="cd04181">
    <property type="entry name" value="NTP_transferase"/>
    <property type="match status" value="1"/>
</dbReference>
<dbReference type="AlphaFoldDB" id="A0A382NKS3"/>
<keyword evidence="6" id="KW-0548">Nucleotidyltransferase</keyword>
<gene>
    <name evidence="12" type="ORF">METZ01_LOCUS314550</name>
</gene>
<feature type="domain" description="Nucleotidyl transferase" evidence="11">
    <location>
        <begin position="2"/>
        <end position="222"/>
    </location>
</feature>
<accession>A0A382NKS3</accession>
<proteinExistence type="inferred from homology"/>
<dbReference type="InterPro" id="IPR050065">
    <property type="entry name" value="GlmU-like"/>
</dbReference>
<dbReference type="InterPro" id="IPR005835">
    <property type="entry name" value="NTP_transferase_dom"/>
</dbReference>
<protein>
    <recommendedName>
        <fullName evidence="11">Nucleotidyl transferase domain-containing protein</fullName>
    </recommendedName>
</protein>
<evidence type="ECO:0000256" key="6">
    <source>
        <dbReference type="ARBA" id="ARBA00022695"/>
    </source>
</evidence>
<dbReference type="InterPro" id="IPR001451">
    <property type="entry name" value="Hexapep"/>
</dbReference>
<comment type="catalytic activity">
    <reaction evidence="9">
        <text>alpha-D-glucosamine 1-phosphate + acetyl-CoA = N-acetyl-alpha-D-glucosamine 1-phosphate + CoA + H(+)</text>
        <dbReference type="Rhea" id="RHEA:13725"/>
        <dbReference type="ChEBI" id="CHEBI:15378"/>
        <dbReference type="ChEBI" id="CHEBI:57287"/>
        <dbReference type="ChEBI" id="CHEBI:57288"/>
        <dbReference type="ChEBI" id="CHEBI:57776"/>
        <dbReference type="ChEBI" id="CHEBI:58516"/>
        <dbReference type="EC" id="2.3.1.157"/>
    </reaction>
</comment>
<evidence type="ECO:0000256" key="1">
    <source>
        <dbReference type="ARBA" id="ARBA00005166"/>
    </source>
</evidence>
<name>A0A382NKS3_9ZZZZ</name>
<evidence type="ECO:0000256" key="4">
    <source>
        <dbReference type="ARBA" id="ARBA00007947"/>
    </source>
</evidence>
<dbReference type="SUPFAM" id="SSF53448">
    <property type="entry name" value="Nucleotide-diphospho-sugar transferases"/>
    <property type="match status" value="1"/>
</dbReference>
<dbReference type="GO" id="GO:0019134">
    <property type="term" value="F:glucosamine-1-phosphate N-acetyltransferase activity"/>
    <property type="evidence" value="ECO:0007669"/>
    <property type="project" value="UniProtKB-EC"/>
</dbReference>
<evidence type="ECO:0000256" key="2">
    <source>
        <dbReference type="ARBA" id="ARBA00005208"/>
    </source>
</evidence>
<keyword evidence="7" id="KW-0511">Multifunctional enzyme</keyword>
<dbReference type="EMBL" id="UINC01101125">
    <property type="protein sequence ID" value="SVC61696.1"/>
    <property type="molecule type" value="Genomic_DNA"/>
</dbReference>
<evidence type="ECO:0000256" key="5">
    <source>
        <dbReference type="ARBA" id="ARBA00022679"/>
    </source>
</evidence>
<feature type="non-terminal residue" evidence="12">
    <location>
        <position position="349"/>
    </location>
</feature>